<dbReference type="HOGENOM" id="CLU_1367313_0_0_1"/>
<sequence>MPDLVMRKILKDCDLFSILKLRKVCRGFRDFINHTKPESTLECITLYVCPNEIEMALEILKNGNLEIHHVVYLKHFNGCTIQYESYKKEKYIKFGNDDFRNVFFNDLKAVLDSRGSTLKRFELRVESKFQRFLDFNCWDMFKLDLWKNEGDFDENLAFTLKSVGDYLKSRVQPFKVAFIFMEIEKQEGLMQWLHTSIQNH</sequence>
<reference evidence="3" key="1">
    <citation type="submission" date="2011-07" db="EMBL/GenBank/DDBJ databases">
        <authorList>
            <consortium name="Caenorhabditis brenneri Sequencing and Analysis Consortium"/>
            <person name="Wilson R.K."/>
        </authorList>
    </citation>
    <scope>NUCLEOTIDE SEQUENCE [LARGE SCALE GENOMIC DNA]</scope>
    <source>
        <strain evidence="3">PB2801</strain>
    </source>
</reference>
<dbReference type="PANTHER" id="PTHR23015:SF4">
    <property type="entry name" value="DUF38 DOMAIN-CONTAINING PROTEIN-RELATED"/>
    <property type="match status" value="1"/>
</dbReference>
<protein>
    <recommendedName>
        <fullName evidence="1">F-box domain-containing protein</fullName>
    </recommendedName>
</protein>
<gene>
    <name evidence="2" type="ORF">CAEBREN_01186</name>
</gene>
<dbReference type="SMART" id="SM00256">
    <property type="entry name" value="FBOX"/>
    <property type="match status" value="1"/>
</dbReference>
<name>G0PEI6_CAEBE</name>
<dbReference type="EMBL" id="GL380317">
    <property type="protein sequence ID" value="EGT53069.1"/>
    <property type="molecule type" value="Genomic_DNA"/>
</dbReference>
<dbReference type="OrthoDB" id="5875341at2759"/>
<dbReference type="PROSITE" id="PS50181">
    <property type="entry name" value="FBOX"/>
    <property type="match status" value="1"/>
</dbReference>
<dbReference type="Pfam" id="PF00646">
    <property type="entry name" value="F-box"/>
    <property type="match status" value="1"/>
</dbReference>
<evidence type="ECO:0000259" key="1">
    <source>
        <dbReference type="PROSITE" id="PS50181"/>
    </source>
</evidence>
<keyword evidence="3" id="KW-1185">Reference proteome</keyword>
<proteinExistence type="predicted"/>
<accession>G0PEI6</accession>
<dbReference type="PANTHER" id="PTHR23015">
    <property type="entry name" value="UNCHARACTERIZED C.ELEGANS PROTEIN"/>
    <property type="match status" value="1"/>
</dbReference>
<dbReference type="InParanoid" id="G0PEI6"/>
<feature type="domain" description="F-box" evidence="1">
    <location>
        <begin position="1"/>
        <end position="44"/>
    </location>
</feature>
<dbReference type="InterPro" id="IPR001810">
    <property type="entry name" value="F-box_dom"/>
</dbReference>
<dbReference type="Proteomes" id="UP000008068">
    <property type="component" value="Unassembled WGS sequence"/>
</dbReference>
<dbReference type="AlphaFoldDB" id="G0PEI6"/>
<dbReference type="InterPro" id="IPR040161">
    <property type="entry name" value="FB224"/>
</dbReference>
<evidence type="ECO:0000313" key="3">
    <source>
        <dbReference type="Proteomes" id="UP000008068"/>
    </source>
</evidence>
<evidence type="ECO:0000313" key="2">
    <source>
        <dbReference type="EMBL" id="EGT53069.1"/>
    </source>
</evidence>
<dbReference type="OMA" id="QNHENGC"/>
<dbReference type="GO" id="GO:0045087">
    <property type="term" value="P:innate immune response"/>
    <property type="evidence" value="ECO:0007669"/>
    <property type="project" value="TreeGrafter"/>
</dbReference>
<organism evidence="3">
    <name type="scientific">Caenorhabditis brenneri</name>
    <name type="common">Nematode worm</name>
    <dbReference type="NCBI Taxonomy" id="135651"/>
    <lineage>
        <taxon>Eukaryota</taxon>
        <taxon>Metazoa</taxon>
        <taxon>Ecdysozoa</taxon>
        <taxon>Nematoda</taxon>
        <taxon>Chromadorea</taxon>
        <taxon>Rhabditida</taxon>
        <taxon>Rhabditina</taxon>
        <taxon>Rhabditomorpha</taxon>
        <taxon>Rhabditoidea</taxon>
        <taxon>Rhabditidae</taxon>
        <taxon>Peloderinae</taxon>
        <taxon>Caenorhabditis</taxon>
    </lineage>
</organism>